<dbReference type="AlphaFoldDB" id="A0A8J4EI45"/>
<dbReference type="SUPFAM" id="SSF53474">
    <property type="entry name" value="alpha/beta-Hydrolases"/>
    <property type="match status" value="1"/>
</dbReference>
<reference evidence="1" key="1">
    <citation type="submission" date="2021-01" db="EMBL/GenBank/DDBJ databases">
        <title>Whole genome shotgun sequence of Virgisporangium ochraceum NBRC 16418.</title>
        <authorList>
            <person name="Komaki H."/>
            <person name="Tamura T."/>
        </authorList>
    </citation>
    <scope>NUCLEOTIDE SEQUENCE</scope>
    <source>
        <strain evidence="1">NBRC 16418</strain>
    </source>
</reference>
<dbReference type="RefSeq" id="WP_203935119.1">
    <property type="nucleotide sequence ID" value="NZ_BOPH01000155.1"/>
</dbReference>
<sequence>MKFDYTDVQFRTDGSAHDRAQLDAATALVRRPGVTDVLVLAHGWNNDMDRARRLYVDLTDRLHDVGGTVLADNRRLAVVGVLWPSIRWADDDDIAGGGASVGAGRPERVGESVEDAATATRLEELMPALDGSAAARDEFLALLRGMLPTHDDGADDDPVPETLRSGHTDTVFAAASGPDLELSRVPEQTGGAAAFGPGVPGGAGVGAGAGGAAGFSFGGFRRAARNLLNLTTYYTMRDRSGDVGRTGVAGLLGELAAAKPVTLHLVGHSFGARVMSAAAARHHRVHSLTLLQAAFSHYGFSAKYDSSGAPGAFRAVLDPGRMTGPVIVTHTEKDRAVGIAYAIASRLAGQAGSNLGDANDRFGGLGRNGAQKTDEVVGPGTGLHQVGEAYTFTAGGVHNLKGDPFITSHGTVAVDEVAYAILQAIETPAG</sequence>
<dbReference type="Gene3D" id="3.40.50.1820">
    <property type="entry name" value="alpha/beta hydrolase"/>
    <property type="match status" value="1"/>
</dbReference>
<dbReference type="EMBL" id="BOPH01000155">
    <property type="protein sequence ID" value="GIJ75356.1"/>
    <property type="molecule type" value="Genomic_DNA"/>
</dbReference>
<dbReference type="Proteomes" id="UP000635606">
    <property type="component" value="Unassembled WGS sequence"/>
</dbReference>
<dbReference type="InterPro" id="IPR029058">
    <property type="entry name" value="AB_hydrolase_fold"/>
</dbReference>
<comment type="caution">
    <text evidence="1">The sequence shown here is derived from an EMBL/GenBank/DDBJ whole genome shotgun (WGS) entry which is preliminary data.</text>
</comment>
<evidence type="ECO:0000313" key="2">
    <source>
        <dbReference type="Proteomes" id="UP000635606"/>
    </source>
</evidence>
<evidence type="ECO:0000313" key="1">
    <source>
        <dbReference type="EMBL" id="GIJ75356.1"/>
    </source>
</evidence>
<accession>A0A8J4EI45</accession>
<name>A0A8J4EI45_9ACTN</name>
<organism evidence="1 2">
    <name type="scientific">Virgisporangium ochraceum</name>
    <dbReference type="NCBI Taxonomy" id="65505"/>
    <lineage>
        <taxon>Bacteria</taxon>
        <taxon>Bacillati</taxon>
        <taxon>Actinomycetota</taxon>
        <taxon>Actinomycetes</taxon>
        <taxon>Micromonosporales</taxon>
        <taxon>Micromonosporaceae</taxon>
        <taxon>Virgisporangium</taxon>
    </lineage>
</organism>
<protein>
    <recommendedName>
        <fullName evidence="3">Serine-threonine protein kinase</fullName>
    </recommendedName>
</protein>
<evidence type="ECO:0008006" key="3">
    <source>
        <dbReference type="Google" id="ProtNLM"/>
    </source>
</evidence>
<proteinExistence type="predicted"/>
<keyword evidence="2" id="KW-1185">Reference proteome</keyword>
<gene>
    <name evidence="1" type="ORF">Voc01_102730</name>
</gene>